<reference evidence="2 3" key="1">
    <citation type="submission" date="2014-02" db="EMBL/GenBank/DDBJ databases">
        <title>Complete genome sequences of four novel Lactococcus lactis phages distantly related to the rare 1706 phage species.</title>
        <authorList>
            <person name="Kot W."/>
            <person name="Neve H."/>
            <person name="Vogensen F.K."/>
            <person name="Heller K.J."/>
            <person name="Hansen L.H."/>
        </authorList>
    </citation>
    <scope>NUCLEOTIDE SEQUENCE [LARGE SCALE GENOMIC DNA]</scope>
</reference>
<dbReference type="Proteomes" id="UP000019791">
    <property type="component" value="Segment"/>
</dbReference>
<gene>
    <name evidence="2" type="ORF">P078_002</name>
</gene>
<dbReference type="GeneID" id="19527370"/>
<protein>
    <submittedName>
        <fullName evidence="2">Uncharacterized protein</fullName>
    </submittedName>
</protein>
<sequence>MDWNEFFKNVSPAAVALFGYLAAKMALASKRATTDNEISKTSFQKILQQLDSMETEVKELREISYKYKDLQDDYISLKEENNDLRAQIDELETKVRKLESKEA</sequence>
<accession>X4YGF8</accession>
<dbReference type="RefSeq" id="YP_009036827.1">
    <property type="nucleotide sequence ID" value="NC_024215.1"/>
</dbReference>
<evidence type="ECO:0000313" key="2">
    <source>
        <dbReference type="EMBL" id="AHV82965.1"/>
    </source>
</evidence>
<dbReference type="KEGG" id="vg:19527370"/>
<feature type="coiled-coil region" evidence="1">
    <location>
        <begin position="43"/>
        <end position="101"/>
    </location>
</feature>
<dbReference type="OrthoDB" id="18246at10239"/>
<keyword evidence="3" id="KW-1185">Reference proteome</keyword>
<keyword evidence="1" id="KW-0175">Coiled coil</keyword>
<dbReference type="EMBL" id="KJ489010">
    <property type="protein sequence ID" value="AHV82965.1"/>
    <property type="molecule type" value="Genomic_DNA"/>
</dbReference>
<evidence type="ECO:0000256" key="1">
    <source>
        <dbReference type="SAM" id="Coils"/>
    </source>
</evidence>
<proteinExistence type="predicted"/>
<evidence type="ECO:0000313" key="3">
    <source>
        <dbReference type="Proteomes" id="UP000019791"/>
    </source>
</evidence>
<name>X4YGF8_9CAUD</name>
<organism evidence="2 3">
    <name type="scientific">Lactococcus phage P078</name>
    <dbReference type="NCBI Taxonomy" id="1476886"/>
    <lineage>
        <taxon>Viruses</taxon>
        <taxon>Duplodnaviria</taxon>
        <taxon>Heunggongvirae</taxon>
        <taxon>Uroviricota</taxon>
        <taxon>Caudoviricetes</taxon>
        <taxon>Nevevirus</taxon>
        <taxon>Nevevirus P078</taxon>
    </lineage>
</organism>